<feature type="non-terminal residue" evidence="1">
    <location>
        <position position="144"/>
    </location>
</feature>
<evidence type="ECO:0000313" key="1">
    <source>
        <dbReference type="EMBL" id="KZP09504.1"/>
    </source>
</evidence>
<gene>
    <name evidence="1" type="ORF">FIBSPDRAFT_839356</name>
</gene>
<organism evidence="1 2">
    <name type="scientific">Athelia psychrophila</name>
    <dbReference type="NCBI Taxonomy" id="1759441"/>
    <lineage>
        <taxon>Eukaryota</taxon>
        <taxon>Fungi</taxon>
        <taxon>Dikarya</taxon>
        <taxon>Basidiomycota</taxon>
        <taxon>Agaricomycotina</taxon>
        <taxon>Agaricomycetes</taxon>
        <taxon>Agaricomycetidae</taxon>
        <taxon>Atheliales</taxon>
        <taxon>Atheliaceae</taxon>
        <taxon>Athelia</taxon>
    </lineage>
</organism>
<reference evidence="1 2" key="1">
    <citation type="journal article" date="2016" name="Mol. Biol. Evol.">
        <title>Comparative Genomics of Early-Diverging Mushroom-Forming Fungi Provides Insights into the Origins of Lignocellulose Decay Capabilities.</title>
        <authorList>
            <person name="Nagy L.G."/>
            <person name="Riley R."/>
            <person name="Tritt A."/>
            <person name="Adam C."/>
            <person name="Daum C."/>
            <person name="Floudas D."/>
            <person name="Sun H."/>
            <person name="Yadav J.S."/>
            <person name="Pangilinan J."/>
            <person name="Larsson K.H."/>
            <person name="Matsuura K."/>
            <person name="Barry K."/>
            <person name="Labutti K."/>
            <person name="Kuo R."/>
            <person name="Ohm R.A."/>
            <person name="Bhattacharya S.S."/>
            <person name="Shirouzu T."/>
            <person name="Yoshinaga Y."/>
            <person name="Martin F.M."/>
            <person name="Grigoriev I.V."/>
            <person name="Hibbett D.S."/>
        </authorList>
    </citation>
    <scope>NUCLEOTIDE SEQUENCE [LARGE SCALE GENOMIC DNA]</scope>
    <source>
        <strain evidence="1 2">CBS 109695</strain>
    </source>
</reference>
<dbReference type="Proteomes" id="UP000076532">
    <property type="component" value="Unassembled WGS sequence"/>
</dbReference>
<name>A0A165YFI3_9AGAM</name>
<keyword evidence="2" id="KW-1185">Reference proteome</keyword>
<dbReference type="EMBL" id="KV417698">
    <property type="protein sequence ID" value="KZP09504.1"/>
    <property type="molecule type" value="Genomic_DNA"/>
</dbReference>
<proteinExistence type="predicted"/>
<accession>A0A165YFI3</accession>
<sequence>MAAIKHCDSCGSYVDNNIVIPVSPACHLWRTNDAPTAPERASIAKLLADARECLSRIDASLLNIQSKLIGLLEKRNSMQEAIACHGSLLSPIRRLPEEILSYIFFLSIPTLREKASLSTKKAPLLLTQVCVAWSNCARSSQRLW</sequence>
<dbReference type="AlphaFoldDB" id="A0A165YFI3"/>
<dbReference type="OrthoDB" id="3365698at2759"/>
<evidence type="ECO:0000313" key="2">
    <source>
        <dbReference type="Proteomes" id="UP000076532"/>
    </source>
</evidence>
<protein>
    <submittedName>
        <fullName evidence="1">Uncharacterized protein</fullName>
    </submittedName>
</protein>